<dbReference type="Pfam" id="PF00654">
    <property type="entry name" value="Voltage_CLC"/>
    <property type="match status" value="1"/>
</dbReference>
<evidence type="ECO:0000256" key="10">
    <source>
        <dbReference type="PROSITE-ProRule" id="PRU00703"/>
    </source>
</evidence>
<evidence type="ECO:0000256" key="8">
    <source>
        <dbReference type="ARBA" id="ARBA00023214"/>
    </source>
</evidence>
<dbReference type="GO" id="GO:0005254">
    <property type="term" value="F:chloride channel activity"/>
    <property type="evidence" value="ECO:0007669"/>
    <property type="project" value="UniProtKB-KW"/>
</dbReference>
<keyword evidence="2" id="KW-0813">Transport</keyword>
<dbReference type="InterPro" id="IPR046342">
    <property type="entry name" value="CBS_dom_sf"/>
</dbReference>
<comment type="subcellular location">
    <subcellularLocation>
        <location evidence="1">Membrane</location>
        <topology evidence="1">Multi-pass membrane protein</topology>
    </subcellularLocation>
</comment>
<dbReference type="Gene3D" id="3.10.580.10">
    <property type="entry name" value="CBS-domain"/>
    <property type="match status" value="1"/>
</dbReference>
<keyword evidence="9" id="KW-0407">Ion channel</keyword>
<feature type="transmembrane region" description="Helical" evidence="11">
    <location>
        <begin position="197"/>
        <end position="215"/>
    </location>
</feature>
<feature type="transmembrane region" description="Helical" evidence="11">
    <location>
        <begin position="345"/>
        <end position="366"/>
    </location>
</feature>
<dbReference type="PANTHER" id="PTHR43427:SF6">
    <property type="entry name" value="CHLORIDE CHANNEL PROTEIN CLC-E"/>
    <property type="match status" value="1"/>
</dbReference>
<feature type="transmembrane region" description="Helical" evidence="11">
    <location>
        <begin position="64"/>
        <end position="82"/>
    </location>
</feature>
<dbReference type="InterPro" id="IPR001807">
    <property type="entry name" value="ClC"/>
</dbReference>
<dbReference type="InterPro" id="IPR050368">
    <property type="entry name" value="ClC-type_chloride_channel"/>
</dbReference>
<dbReference type="CDD" id="cd02205">
    <property type="entry name" value="CBS_pair_SF"/>
    <property type="match status" value="1"/>
</dbReference>
<keyword evidence="5" id="KW-0406">Ion transport</keyword>
<dbReference type="EMBL" id="PVYX01000001">
    <property type="protein sequence ID" value="PRX57131.1"/>
    <property type="molecule type" value="Genomic_DNA"/>
</dbReference>
<evidence type="ECO:0000259" key="12">
    <source>
        <dbReference type="PROSITE" id="PS51371"/>
    </source>
</evidence>
<organism evidence="13 14">
    <name type="scientific">Flagellimonas meridianipacifica</name>
    <dbReference type="NCBI Taxonomy" id="1080225"/>
    <lineage>
        <taxon>Bacteria</taxon>
        <taxon>Pseudomonadati</taxon>
        <taxon>Bacteroidota</taxon>
        <taxon>Flavobacteriia</taxon>
        <taxon>Flavobacteriales</taxon>
        <taxon>Flavobacteriaceae</taxon>
        <taxon>Flagellimonas</taxon>
    </lineage>
</organism>
<keyword evidence="4 11" id="KW-1133">Transmembrane helix</keyword>
<feature type="transmembrane region" description="Helical" evidence="11">
    <location>
        <begin position="272"/>
        <end position="290"/>
    </location>
</feature>
<feature type="transmembrane region" description="Helical" evidence="11">
    <location>
        <begin position="160"/>
        <end position="185"/>
    </location>
</feature>
<keyword evidence="10" id="KW-0129">CBS domain</keyword>
<dbReference type="InterPro" id="IPR000644">
    <property type="entry name" value="CBS_dom"/>
</dbReference>
<evidence type="ECO:0000313" key="13">
    <source>
        <dbReference type="EMBL" id="PRX57131.1"/>
    </source>
</evidence>
<dbReference type="OrthoDB" id="9812438at2"/>
<evidence type="ECO:0000256" key="5">
    <source>
        <dbReference type="ARBA" id="ARBA00023065"/>
    </source>
</evidence>
<dbReference type="RefSeq" id="WP_106144044.1">
    <property type="nucleotide sequence ID" value="NZ_PVYX01000001.1"/>
</dbReference>
<dbReference type="InterPro" id="IPR014743">
    <property type="entry name" value="Cl-channel_core"/>
</dbReference>
<feature type="transmembrane region" description="Helical" evidence="11">
    <location>
        <begin position="321"/>
        <end position="338"/>
    </location>
</feature>
<dbReference type="SUPFAM" id="SSF54631">
    <property type="entry name" value="CBS-domain pair"/>
    <property type="match status" value="1"/>
</dbReference>
<dbReference type="AlphaFoldDB" id="A0A2T0MHT4"/>
<sequence>MDSKVKRLLTRFLKWRYKHVSNKTFVHVTSLIVGFLAGLVAVTLKNTTYLIQSLLKEGIIFSENQLYFILPIVGLALVFLYVKFVHKHPLQHAVSSIIFSLSKKRGLLPVKDIYTPLIAAPLTVGFGGSVGLLGPAVKSGAALSSNLAQLFHIDAKTRSLLVACASAGAISSIFQSPVAAVIFAMEVFSLDLAMSSLLPLLLASISAVLTSYFFLGNEVLFSFSLTEGFQLGDTLFYILLGVGTAFASIYFTKMYFQILKWFEPFKSPKYRLLVGGIAIGIMLYAIPPLYGEGFGFINSLLDGNHLMALGRTPFDAYTENIWVVIALLFGITLFKAVAMTTTFAAGGAGGVFIPTMVMGSALGNVVAKIINNLGLGWEVSESNFTLIGMAGLIAGVIHAPLTAIFLIAEITGGYQLFVPLMITASISYLMTKNALDYTIYTKELAKIGALLTHNKDQMVLNLMEVDDVIEKNFKTVKPEMSLGEMLHQSVSQSKRNIFPVLDEENRLMGIILLDDIREIMFDTEQYDKIFVKNLMHAPPEHIFQESDSMKQVMKKFQDSGAWNLPVIKNGKYVGFISKSKLLTAYRRKLINFSQ</sequence>
<dbReference type="GO" id="GO:0034707">
    <property type="term" value="C:chloride channel complex"/>
    <property type="evidence" value="ECO:0007669"/>
    <property type="project" value="UniProtKB-KW"/>
</dbReference>
<feature type="transmembrane region" description="Helical" evidence="11">
    <location>
        <begin position="235"/>
        <end position="252"/>
    </location>
</feature>
<evidence type="ECO:0000256" key="9">
    <source>
        <dbReference type="ARBA" id="ARBA00023303"/>
    </source>
</evidence>
<dbReference type="CDD" id="cd00400">
    <property type="entry name" value="Voltage_gated_ClC"/>
    <property type="match status" value="1"/>
</dbReference>
<evidence type="ECO:0000256" key="2">
    <source>
        <dbReference type="ARBA" id="ARBA00022448"/>
    </source>
</evidence>
<evidence type="ECO:0000313" key="14">
    <source>
        <dbReference type="Proteomes" id="UP000237640"/>
    </source>
</evidence>
<feature type="transmembrane region" description="Helical" evidence="11">
    <location>
        <begin position="24"/>
        <end position="44"/>
    </location>
</feature>
<dbReference type="Pfam" id="PF00571">
    <property type="entry name" value="CBS"/>
    <property type="match status" value="2"/>
</dbReference>
<gene>
    <name evidence="13" type="ORF">CLV81_1132</name>
</gene>
<evidence type="ECO:0000256" key="11">
    <source>
        <dbReference type="SAM" id="Phobius"/>
    </source>
</evidence>
<keyword evidence="3 11" id="KW-0812">Transmembrane</keyword>
<dbReference type="PRINTS" id="PR00762">
    <property type="entry name" value="CLCHANNEL"/>
</dbReference>
<dbReference type="SUPFAM" id="SSF81340">
    <property type="entry name" value="Clc chloride channel"/>
    <property type="match status" value="1"/>
</dbReference>
<feature type="domain" description="CBS" evidence="12">
    <location>
        <begin position="469"/>
        <end position="528"/>
    </location>
</feature>
<dbReference type="PANTHER" id="PTHR43427">
    <property type="entry name" value="CHLORIDE CHANNEL PROTEIN CLC-E"/>
    <property type="match status" value="1"/>
</dbReference>
<feature type="transmembrane region" description="Helical" evidence="11">
    <location>
        <begin position="414"/>
        <end position="431"/>
    </location>
</feature>
<keyword evidence="6 11" id="KW-0472">Membrane</keyword>
<evidence type="ECO:0000256" key="7">
    <source>
        <dbReference type="ARBA" id="ARBA00023173"/>
    </source>
</evidence>
<accession>A0A2T0MHT4</accession>
<evidence type="ECO:0000256" key="3">
    <source>
        <dbReference type="ARBA" id="ARBA00022692"/>
    </source>
</evidence>
<dbReference type="Proteomes" id="UP000237640">
    <property type="component" value="Unassembled WGS sequence"/>
</dbReference>
<feature type="domain" description="CBS" evidence="12">
    <location>
        <begin position="535"/>
        <end position="592"/>
    </location>
</feature>
<feature type="transmembrane region" description="Helical" evidence="11">
    <location>
        <begin position="386"/>
        <end position="407"/>
    </location>
</feature>
<evidence type="ECO:0000256" key="4">
    <source>
        <dbReference type="ARBA" id="ARBA00022989"/>
    </source>
</evidence>
<feature type="transmembrane region" description="Helical" evidence="11">
    <location>
        <begin position="113"/>
        <end position="137"/>
    </location>
</feature>
<keyword evidence="7" id="KW-0869">Chloride channel</keyword>
<dbReference type="PROSITE" id="PS51371">
    <property type="entry name" value="CBS"/>
    <property type="match status" value="2"/>
</dbReference>
<evidence type="ECO:0000256" key="6">
    <source>
        <dbReference type="ARBA" id="ARBA00023136"/>
    </source>
</evidence>
<proteinExistence type="predicted"/>
<keyword evidence="8" id="KW-0868">Chloride</keyword>
<protein>
    <submittedName>
        <fullName evidence="13">CIC family chloride channel protein</fullName>
    </submittedName>
</protein>
<keyword evidence="14" id="KW-1185">Reference proteome</keyword>
<comment type="caution">
    <text evidence="13">The sequence shown here is derived from an EMBL/GenBank/DDBJ whole genome shotgun (WGS) entry which is preliminary data.</text>
</comment>
<name>A0A2T0MHT4_9FLAO</name>
<reference evidence="13 14" key="1">
    <citation type="submission" date="2018-03" db="EMBL/GenBank/DDBJ databases">
        <title>Genomic Encyclopedia of Archaeal and Bacterial Type Strains, Phase II (KMG-II): from individual species to whole genera.</title>
        <authorList>
            <person name="Goeker M."/>
        </authorList>
    </citation>
    <scope>NUCLEOTIDE SEQUENCE [LARGE SCALE GENOMIC DNA]</scope>
    <source>
        <strain evidence="13 14">DSM 25027</strain>
    </source>
</reference>
<dbReference type="Gene3D" id="1.10.3080.10">
    <property type="entry name" value="Clc chloride channel"/>
    <property type="match status" value="1"/>
</dbReference>
<evidence type="ECO:0000256" key="1">
    <source>
        <dbReference type="ARBA" id="ARBA00004141"/>
    </source>
</evidence>